<dbReference type="AlphaFoldDB" id="A0A1J7IIZ3"/>
<evidence type="ECO:0000313" key="1">
    <source>
        <dbReference type="EMBL" id="OIW27655.1"/>
    </source>
</evidence>
<gene>
    <name evidence="1" type="ORF">CONLIGDRAFT_682683</name>
</gene>
<keyword evidence="2" id="KW-1185">Reference proteome</keyword>
<protein>
    <submittedName>
        <fullName evidence="1">Uncharacterized protein</fullName>
    </submittedName>
</protein>
<name>A0A1J7IIZ3_9PEZI</name>
<dbReference type="InParanoid" id="A0A1J7IIZ3"/>
<organism evidence="1 2">
    <name type="scientific">Coniochaeta ligniaria NRRL 30616</name>
    <dbReference type="NCBI Taxonomy" id="1408157"/>
    <lineage>
        <taxon>Eukaryota</taxon>
        <taxon>Fungi</taxon>
        <taxon>Dikarya</taxon>
        <taxon>Ascomycota</taxon>
        <taxon>Pezizomycotina</taxon>
        <taxon>Sordariomycetes</taxon>
        <taxon>Sordariomycetidae</taxon>
        <taxon>Coniochaetales</taxon>
        <taxon>Coniochaetaceae</taxon>
        <taxon>Coniochaeta</taxon>
    </lineage>
</organism>
<dbReference type="EMBL" id="KV875099">
    <property type="protein sequence ID" value="OIW27655.1"/>
    <property type="molecule type" value="Genomic_DNA"/>
</dbReference>
<proteinExistence type="predicted"/>
<dbReference type="Proteomes" id="UP000182658">
    <property type="component" value="Unassembled WGS sequence"/>
</dbReference>
<reference evidence="1 2" key="1">
    <citation type="submission" date="2016-10" db="EMBL/GenBank/DDBJ databases">
        <title>Draft genome sequence of Coniochaeta ligniaria NRRL30616, a lignocellulolytic fungus for bioabatement of inhibitors in plant biomass hydrolysates.</title>
        <authorList>
            <consortium name="DOE Joint Genome Institute"/>
            <person name="Jimenez D.J."/>
            <person name="Hector R.E."/>
            <person name="Riley R."/>
            <person name="Sun H."/>
            <person name="Grigoriev I.V."/>
            <person name="Van Elsas J.D."/>
            <person name="Nichols N.N."/>
        </authorList>
    </citation>
    <scope>NUCLEOTIDE SEQUENCE [LARGE SCALE GENOMIC DNA]</scope>
    <source>
        <strain evidence="1 2">NRRL 30616</strain>
    </source>
</reference>
<sequence>MATQARHLREMGTNGRVPINEISGSAFVIQIWRGAGGGAGGGLVLEPSEVLVPTRKWEAVPLPIHLPKPVGAIDETAAIELLIEVLDAIARDDKKRRKEMGGYATRLRSLVKRDWAELGAAERGFWVKAVPVLEAALEPKRKS</sequence>
<accession>A0A1J7IIZ3</accession>
<evidence type="ECO:0000313" key="2">
    <source>
        <dbReference type="Proteomes" id="UP000182658"/>
    </source>
</evidence>